<evidence type="ECO:0000313" key="2">
    <source>
        <dbReference type="Proteomes" id="UP000054324"/>
    </source>
</evidence>
<protein>
    <submittedName>
        <fullName evidence="1">Uncharacterized protein</fullName>
    </submittedName>
</protein>
<evidence type="ECO:0000313" key="1">
    <source>
        <dbReference type="EMBL" id="KER32052.1"/>
    </source>
</evidence>
<keyword evidence="2" id="KW-1185">Reference proteome</keyword>
<dbReference type="GeneID" id="20316017"/>
<dbReference type="Proteomes" id="UP000054324">
    <property type="component" value="Unassembled WGS sequence"/>
</dbReference>
<dbReference type="RefSeq" id="XP_009164203.1">
    <property type="nucleotide sequence ID" value="XM_009165939.1"/>
</dbReference>
<proteinExistence type="predicted"/>
<dbReference type="KEGG" id="ovi:T265_01829"/>
<organism evidence="1 2">
    <name type="scientific">Opisthorchis viverrini</name>
    <name type="common">Southeast Asian liver fluke</name>
    <dbReference type="NCBI Taxonomy" id="6198"/>
    <lineage>
        <taxon>Eukaryota</taxon>
        <taxon>Metazoa</taxon>
        <taxon>Spiralia</taxon>
        <taxon>Lophotrochozoa</taxon>
        <taxon>Platyhelminthes</taxon>
        <taxon>Trematoda</taxon>
        <taxon>Digenea</taxon>
        <taxon>Opisthorchiida</taxon>
        <taxon>Opisthorchiata</taxon>
        <taxon>Opisthorchiidae</taxon>
        <taxon>Opisthorchis</taxon>
    </lineage>
</organism>
<dbReference type="OrthoDB" id="413835at2759"/>
<sequence>MHVPTPNLEGQETVFVGPLPMDQPGMRNCVARTPPSIAQWVAEVHKPPHHGKVESLRCQWRSCCHQNRNVQMASDKNLVGLEYADDIVPIFEEKPQVFLNELTKAFCTHKV</sequence>
<dbReference type="CTD" id="20316017"/>
<dbReference type="AlphaFoldDB" id="A0A075A1B8"/>
<reference evidence="1 2" key="1">
    <citation type="submission" date="2013-11" db="EMBL/GenBank/DDBJ databases">
        <title>Opisthorchis viverrini - life in the bile duct.</title>
        <authorList>
            <person name="Young N.D."/>
            <person name="Nagarajan N."/>
            <person name="Lin S.J."/>
            <person name="Korhonen P.K."/>
            <person name="Jex A.R."/>
            <person name="Hall R.S."/>
            <person name="Safavi-Hemami H."/>
            <person name="Kaewkong W."/>
            <person name="Bertrand D."/>
            <person name="Gao S."/>
            <person name="Seet Q."/>
            <person name="Wongkham S."/>
            <person name="Teh B.T."/>
            <person name="Wongkham C."/>
            <person name="Intapan P.M."/>
            <person name="Maleewong W."/>
            <person name="Yang X."/>
            <person name="Hu M."/>
            <person name="Wang Z."/>
            <person name="Hofmann A."/>
            <person name="Sternberg P.W."/>
            <person name="Tan P."/>
            <person name="Wang J."/>
            <person name="Gasser R.B."/>
        </authorList>
    </citation>
    <scope>NUCLEOTIDE SEQUENCE [LARGE SCALE GENOMIC DNA]</scope>
</reference>
<dbReference type="EMBL" id="KL596638">
    <property type="protein sequence ID" value="KER32052.1"/>
    <property type="molecule type" value="Genomic_DNA"/>
</dbReference>
<accession>A0A075A1B8</accession>
<name>A0A075A1B8_OPIVI</name>
<gene>
    <name evidence="1" type="ORF">T265_01829</name>
</gene>